<organism evidence="2 3">
    <name type="scientific">Hirundo rustica rustica</name>
    <dbReference type="NCBI Taxonomy" id="333673"/>
    <lineage>
        <taxon>Eukaryota</taxon>
        <taxon>Metazoa</taxon>
        <taxon>Chordata</taxon>
        <taxon>Craniata</taxon>
        <taxon>Vertebrata</taxon>
        <taxon>Euteleostomi</taxon>
        <taxon>Archelosauria</taxon>
        <taxon>Archosauria</taxon>
        <taxon>Dinosauria</taxon>
        <taxon>Saurischia</taxon>
        <taxon>Theropoda</taxon>
        <taxon>Coelurosauria</taxon>
        <taxon>Aves</taxon>
        <taxon>Neognathae</taxon>
        <taxon>Neoaves</taxon>
        <taxon>Telluraves</taxon>
        <taxon>Australaves</taxon>
        <taxon>Passeriformes</taxon>
        <taxon>Sylvioidea</taxon>
        <taxon>Hirundinidae</taxon>
        <taxon>Hirundo</taxon>
    </lineage>
</organism>
<name>A0A3M0JZN1_HIRRU</name>
<evidence type="ECO:0000256" key="1">
    <source>
        <dbReference type="SAM" id="MobiDB-lite"/>
    </source>
</evidence>
<protein>
    <submittedName>
        <fullName evidence="2">Uncharacterized protein</fullName>
    </submittedName>
</protein>
<sequence length="85" mass="10559">MRVAAFETCADKDSVNGTNCSIITAAKYLDLFKRVQRRTTRMITVLEHLSYEEKRREEKRREEKRREEKRREEREKRREEKRREL</sequence>
<keyword evidence="3" id="KW-1185">Reference proteome</keyword>
<dbReference type="Proteomes" id="UP000269221">
    <property type="component" value="Unassembled WGS sequence"/>
</dbReference>
<reference evidence="2 3" key="1">
    <citation type="submission" date="2018-07" db="EMBL/GenBank/DDBJ databases">
        <title>A high quality draft genome assembly of the barn swallow (H. rustica rustica).</title>
        <authorList>
            <person name="Formenti G."/>
            <person name="Chiara M."/>
            <person name="Poveda L."/>
            <person name="Francoijs K.-J."/>
            <person name="Bonisoli-Alquati A."/>
            <person name="Canova L."/>
            <person name="Gianfranceschi L."/>
            <person name="Horner D.S."/>
            <person name="Saino N."/>
        </authorList>
    </citation>
    <scope>NUCLEOTIDE SEQUENCE [LARGE SCALE GENOMIC DNA]</scope>
    <source>
        <strain evidence="2">Chelidonia</strain>
        <tissue evidence="2">Blood</tissue>
    </source>
</reference>
<dbReference type="AlphaFoldDB" id="A0A3M0JZN1"/>
<dbReference type="EMBL" id="QRBI01000120">
    <property type="protein sequence ID" value="RMC06412.1"/>
    <property type="molecule type" value="Genomic_DNA"/>
</dbReference>
<evidence type="ECO:0000313" key="2">
    <source>
        <dbReference type="EMBL" id="RMC06412.1"/>
    </source>
</evidence>
<feature type="region of interest" description="Disordered" evidence="1">
    <location>
        <begin position="52"/>
        <end position="85"/>
    </location>
</feature>
<proteinExistence type="predicted"/>
<evidence type="ECO:0000313" key="3">
    <source>
        <dbReference type="Proteomes" id="UP000269221"/>
    </source>
</evidence>
<gene>
    <name evidence="2" type="ORF">DUI87_15846</name>
</gene>
<comment type="caution">
    <text evidence="2">The sequence shown here is derived from an EMBL/GenBank/DDBJ whole genome shotgun (WGS) entry which is preliminary data.</text>
</comment>
<accession>A0A3M0JZN1</accession>